<feature type="transmembrane region" description="Helical" evidence="13">
    <location>
        <begin position="6"/>
        <end position="22"/>
    </location>
</feature>
<comment type="caution">
    <text evidence="14">The sequence shown here is derived from an EMBL/GenBank/DDBJ whole genome shotgun (WGS) entry which is preliminary data.</text>
</comment>
<keyword evidence="10 13" id="KW-1133">Transmembrane helix</keyword>
<keyword evidence="6" id="KW-1003">Cell membrane</keyword>
<name>A0AAD4NF07_9BILA</name>
<dbReference type="Proteomes" id="UP001201812">
    <property type="component" value="Unassembled WGS sequence"/>
</dbReference>
<keyword evidence="8 13" id="KW-0812">Transmembrane</keyword>
<feature type="transmembrane region" description="Helical" evidence="13">
    <location>
        <begin position="93"/>
        <end position="110"/>
    </location>
</feature>
<evidence type="ECO:0000256" key="3">
    <source>
        <dbReference type="ARBA" id="ARBA00007809"/>
    </source>
</evidence>
<gene>
    <name evidence="14" type="ORF">DdX_02530</name>
</gene>
<evidence type="ECO:0000256" key="11">
    <source>
        <dbReference type="ARBA" id="ARBA00023034"/>
    </source>
</evidence>
<dbReference type="FunFam" id="1.20.1280.290:FF:000004">
    <property type="entry name" value="Sugar transporter SWEET"/>
    <property type="match status" value="1"/>
</dbReference>
<evidence type="ECO:0000256" key="6">
    <source>
        <dbReference type="ARBA" id="ARBA00022475"/>
    </source>
</evidence>
<evidence type="ECO:0000256" key="2">
    <source>
        <dbReference type="ARBA" id="ARBA00004653"/>
    </source>
</evidence>
<dbReference type="Pfam" id="PF03083">
    <property type="entry name" value="MtN3_slv"/>
    <property type="match status" value="1"/>
</dbReference>
<evidence type="ECO:0000256" key="12">
    <source>
        <dbReference type="ARBA" id="ARBA00023136"/>
    </source>
</evidence>
<comment type="subcellular location">
    <subcellularLocation>
        <location evidence="1">Cell membrane</location>
        <topology evidence="1">Multi-pass membrane protein</topology>
    </subcellularLocation>
    <subcellularLocation>
        <location evidence="2">Golgi apparatus membrane</location>
        <topology evidence="2">Multi-pass membrane protein</topology>
    </subcellularLocation>
</comment>
<evidence type="ECO:0000256" key="7">
    <source>
        <dbReference type="ARBA" id="ARBA00022597"/>
    </source>
</evidence>
<dbReference type="EMBL" id="JAKKPZ010000002">
    <property type="protein sequence ID" value="KAI1725848.1"/>
    <property type="molecule type" value="Genomic_DNA"/>
</dbReference>
<evidence type="ECO:0000256" key="1">
    <source>
        <dbReference type="ARBA" id="ARBA00004651"/>
    </source>
</evidence>
<keyword evidence="11" id="KW-0333">Golgi apparatus</keyword>
<protein>
    <recommendedName>
        <fullName evidence="4">Sugar transporter SWEET1</fullName>
    </recommendedName>
</protein>
<dbReference type="GO" id="GO:0005886">
    <property type="term" value="C:plasma membrane"/>
    <property type="evidence" value="ECO:0007669"/>
    <property type="project" value="UniProtKB-SubCell"/>
</dbReference>
<evidence type="ECO:0000256" key="4">
    <source>
        <dbReference type="ARBA" id="ARBA00021741"/>
    </source>
</evidence>
<evidence type="ECO:0000256" key="10">
    <source>
        <dbReference type="ARBA" id="ARBA00022989"/>
    </source>
</evidence>
<dbReference type="PANTHER" id="PTHR10791:SF112">
    <property type="entry name" value="SUGAR TRANSPORTER SWEET1"/>
    <property type="match status" value="1"/>
</dbReference>
<evidence type="ECO:0000256" key="13">
    <source>
        <dbReference type="SAM" id="Phobius"/>
    </source>
</evidence>
<comment type="similarity">
    <text evidence="3">Belongs to the SWEET sugar transporter family.</text>
</comment>
<dbReference type="AlphaFoldDB" id="A0AAD4NF07"/>
<evidence type="ECO:0000313" key="15">
    <source>
        <dbReference type="Proteomes" id="UP001201812"/>
    </source>
</evidence>
<accession>A0AAD4NF07</accession>
<reference evidence="14" key="1">
    <citation type="submission" date="2022-01" db="EMBL/GenBank/DDBJ databases">
        <title>Genome Sequence Resource for Two Populations of Ditylenchus destructor, the Migratory Endoparasitic Phytonematode.</title>
        <authorList>
            <person name="Zhang H."/>
            <person name="Lin R."/>
            <person name="Xie B."/>
        </authorList>
    </citation>
    <scope>NUCLEOTIDE SEQUENCE</scope>
    <source>
        <strain evidence="14">BazhouSP</strain>
    </source>
</reference>
<keyword evidence="7" id="KW-0762">Sugar transport</keyword>
<keyword evidence="9" id="KW-0677">Repeat</keyword>
<proteinExistence type="inferred from homology"/>
<evidence type="ECO:0000256" key="5">
    <source>
        <dbReference type="ARBA" id="ARBA00022448"/>
    </source>
</evidence>
<organism evidence="14 15">
    <name type="scientific">Ditylenchus destructor</name>
    <dbReference type="NCBI Taxonomy" id="166010"/>
    <lineage>
        <taxon>Eukaryota</taxon>
        <taxon>Metazoa</taxon>
        <taxon>Ecdysozoa</taxon>
        <taxon>Nematoda</taxon>
        <taxon>Chromadorea</taxon>
        <taxon>Rhabditida</taxon>
        <taxon>Tylenchina</taxon>
        <taxon>Tylenchomorpha</taxon>
        <taxon>Sphaerularioidea</taxon>
        <taxon>Anguinidae</taxon>
        <taxon>Anguininae</taxon>
        <taxon>Ditylenchus</taxon>
    </lineage>
</organism>
<dbReference type="Gene3D" id="1.20.1280.290">
    <property type="match status" value="1"/>
</dbReference>
<dbReference type="PANTHER" id="PTHR10791">
    <property type="entry name" value="RAG1-ACTIVATING PROTEIN 1"/>
    <property type="match status" value="1"/>
</dbReference>
<feature type="transmembrane region" description="Helical" evidence="13">
    <location>
        <begin position="116"/>
        <end position="137"/>
    </location>
</feature>
<feature type="transmembrane region" description="Helical" evidence="13">
    <location>
        <begin position="57"/>
        <end position="81"/>
    </location>
</feature>
<keyword evidence="5" id="KW-0813">Transport</keyword>
<evidence type="ECO:0000256" key="9">
    <source>
        <dbReference type="ARBA" id="ARBA00022737"/>
    </source>
</evidence>
<dbReference type="GO" id="GO:0051119">
    <property type="term" value="F:sugar transmembrane transporter activity"/>
    <property type="evidence" value="ECO:0007669"/>
    <property type="project" value="InterPro"/>
</dbReference>
<dbReference type="InterPro" id="IPR047664">
    <property type="entry name" value="SWEET"/>
</dbReference>
<feature type="transmembrane region" description="Helical" evidence="13">
    <location>
        <begin position="29"/>
        <end position="51"/>
    </location>
</feature>
<dbReference type="GO" id="GO:0000139">
    <property type="term" value="C:Golgi membrane"/>
    <property type="evidence" value="ECO:0007669"/>
    <property type="project" value="UniProtKB-SubCell"/>
</dbReference>
<keyword evidence="15" id="KW-1185">Reference proteome</keyword>
<sequence>MIRVNIVGAVMMLYYLIFYMLYTRSKSYLIMQLSLVVIWIAASIVFVSIFPSLAFNYYGIPCAIFNIINFGAPLAGITVVLRRRSCDTLPFPLIVASVLVSAQWCAFGILQGYMEMIIPNGAGILLGLLQLSFFLVFPSQPGKHAPLGWYFACIRGLERPLPEKTPVIEYGIRSMGRTFNLLAHTLPNPYISALPNRRESMQHIHFL</sequence>
<evidence type="ECO:0000256" key="8">
    <source>
        <dbReference type="ARBA" id="ARBA00022692"/>
    </source>
</evidence>
<keyword evidence="12 13" id="KW-0472">Membrane</keyword>
<dbReference type="InterPro" id="IPR004316">
    <property type="entry name" value="SWEET_rpt"/>
</dbReference>
<evidence type="ECO:0000313" key="14">
    <source>
        <dbReference type="EMBL" id="KAI1725848.1"/>
    </source>
</evidence>